<accession>A0A2T6ZKE2</accession>
<dbReference type="Pfam" id="PF00097">
    <property type="entry name" value="zf-C3HC4"/>
    <property type="match status" value="1"/>
</dbReference>
<evidence type="ECO:0000256" key="1">
    <source>
        <dbReference type="ARBA" id="ARBA00004496"/>
    </source>
</evidence>
<proteinExistence type="predicted"/>
<feature type="region of interest" description="Disordered" evidence="7">
    <location>
        <begin position="1"/>
        <end position="40"/>
    </location>
</feature>
<keyword evidence="5" id="KW-0862">Zinc</keyword>
<dbReference type="CDD" id="cd16536">
    <property type="entry name" value="RING-HC_RNF10"/>
    <property type="match status" value="1"/>
</dbReference>
<feature type="compositionally biased region" description="Basic and acidic residues" evidence="7">
    <location>
        <begin position="569"/>
        <end position="588"/>
    </location>
</feature>
<dbReference type="GO" id="GO:0045944">
    <property type="term" value="P:positive regulation of transcription by RNA polymerase II"/>
    <property type="evidence" value="ECO:0007669"/>
    <property type="project" value="TreeGrafter"/>
</dbReference>
<dbReference type="EMBL" id="NESQ01000208">
    <property type="protein sequence ID" value="PUU75958.1"/>
    <property type="molecule type" value="Genomic_DNA"/>
</dbReference>
<evidence type="ECO:0000256" key="6">
    <source>
        <dbReference type="PROSITE-ProRule" id="PRU00175"/>
    </source>
</evidence>
<dbReference type="PROSITE" id="PS00518">
    <property type="entry name" value="ZF_RING_1"/>
    <property type="match status" value="1"/>
</dbReference>
<comment type="caution">
    <text evidence="9">The sequence shown here is derived from an EMBL/GenBank/DDBJ whole genome shotgun (WGS) entry which is preliminary data.</text>
</comment>
<dbReference type="SMART" id="SM00184">
    <property type="entry name" value="RING"/>
    <property type="match status" value="1"/>
</dbReference>
<dbReference type="GO" id="GO:0000976">
    <property type="term" value="F:transcription cis-regulatory region binding"/>
    <property type="evidence" value="ECO:0007669"/>
    <property type="project" value="TreeGrafter"/>
</dbReference>
<evidence type="ECO:0000259" key="8">
    <source>
        <dbReference type="PROSITE" id="PS50089"/>
    </source>
</evidence>
<dbReference type="InterPro" id="IPR001841">
    <property type="entry name" value="Znf_RING"/>
</dbReference>
<feature type="region of interest" description="Disordered" evidence="7">
    <location>
        <begin position="616"/>
        <end position="670"/>
    </location>
</feature>
<evidence type="ECO:0000313" key="9">
    <source>
        <dbReference type="EMBL" id="PUU75958.1"/>
    </source>
</evidence>
<sequence>MSSSQSSSPFVATKSATSSSISAPPTQAPAIVSSGNDPQRLSEEIVAESQVHRRYSPPSPSNPFLSFILPHCTVMIVAMGTRNRRKGTSITHLMSWNVSTAASRSSDSYRWHDNRRYPTHGMGSGYHEVDKARYVNANYRFIVHPGGDFRAQAINPDDPLPWNLVLQVLASAKTQQPTCPICLSTPVAPRMSKCGHIFCLPCLIRYMASVEDAGCPPERRPKYKKCVICMDSVYLAESKPVRFFTGQENAAPREGEDVVLRLVMKRVGSILALPKDGAHCPTQVEEIPWHFAAEVMDYARIMKGTETYMIDQYTREVEDLKIMQQEDEAMFGEDGEWAKKAAASIEVQIEAVKGMGNPKGYPSDTFADPPEVESERKKEKKPEIKFNENQEDVPIMYHVSHEARSGHSSSSVSRSQTPSQNKPEATVLTPAPELAPTVKLQPQGSEPSASKADTRDVILRRNGFSARGDAPYYFYQALPHYYLSTLDIKILRAAFGSYSDLPSTILPRVDNVVTGYSVDDDFRKRTKYLAHLPYGCEIAFLECDWTDIVPAEVLETFSVEIDQRRKRKLEKDSREERARIKAESRHEENRWALAKHKKELLADGYEQSLPTTIATQSINGAEPDGGASSSAMEAASPPLGNDFHSGEESSVAGLASPSTSPAQGRTVWGTPLVHLPGETEPATSMPASDDNGGWLPDWERDLMLQEQALVGLESVGSIASSSGRAPGQGKGAQGGKKKFKKVTLMTNGGSVELNCAYIKPAIWFCSKHCSLSLRVVHCLGSSAFLSF</sequence>
<evidence type="ECO:0000256" key="2">
    <source>
        <dbReference type="ARBA" id="ARBA00022490"/>
    </source>
</evidence>
<dbReference type="AlphaFoldDB" id="A0A2T6ZKE2"/>
<feature type="compositionally biased region" description="Low complexity" evidence="7">
    <location>
        <begin position="12"/>
        <end position="30"/>
    </location>
</feature>
<evidence type="ECO:0000313" key="10">
    <source>
        <dbReference type="Proteomes" id="UP000244722"/>
    </source>
</evidence>
<comment type="subcellular location">
    <subcellularLocation>
        <location evidence="1">Cytoplasm</location>
    </subcellularLocation>
</comment>
<feature type="region of interest" description="Disordered" evidence="7">
    <location>
        <begin position="565"/>
        <end position="588"/>
    </location>
</feature>
<feature type="compositionally biased region" description="Basic and acidic residues" evidence="7">
    <location>
        <begin position="373"/>
        <end position="388"/>
    </location>
</feature>
<dbReference type="PANTHER" id="PTHR12983:SF9">
    <property type="entry name" value="E3 UBIQUITIN-PROTEIN LIGASE RNF10"/>
    <property type="match status" value="1"/>
</dbReference>
<gene>
    <name evidence="9" type="ORF">B9Z19DRAFT_1067009</name>
</gene>
<dbReference type="STRING" id="42251.A0A2T6ZKE2"/>
<evidence type="ECO:0000256" key="3">
    <source>
        <dbReference type="ARBA" id="ARBA00022723"/>
    </source>
</evidence>
<dbReference type="PANTHER" id="PTHR12983">
    <property type="entry name" value="RING FINGER 10 FAMILY MEMBER"/>
    <property type="match status" value="1"/>
</dbReference>
<feature type="compositionally biased region" description="Low complexity" evidence="7">
    <location>
        <begin position="406"/>
        <end position="415"/>
    </location>
</feature>
<evidence type="ECO:0000256" key="5">
    <source>
        <dbReference type="ARBA" id="ARBA00022833"/>
    </source>
</evidence>
<dbReference type="PROSITE" id="PS50089">
    <property type="entry name" value="ZF_RING_2"/>
    <property type="match status" value="1"/>
</dbReference>
<feature type="domain" description="RING-type" evidence="8">
    <location>
        <begin position="179"/>
        <end position="219"/>
    </location>
</feature>
<dbReference type="InterPro" id="IPR039739">
    <property type="entry name" value="MAG2/RNF10"/>
</dbReference>
<dbReference type="Proteomes" id="UP000244722">
    <property type="component" value="Unassembled WGS sequence"/>
</dbReference>
<keyword evidence="2" id="KW-0963">Cytoplasm</keyword>
<keyword evidence="3" id="KW-0479">Metal-binding</keyword>
<dbReference type="GO" id="GO:0008270">
    <property type="term" value="F:zinc ion binding"/>
    <property type="evidence" value="ECO:0007669"/>
    <property type="project" value="UniProtKB-KW"/>
</dbReference>
<dbReference type="Gene3D" id="3.30.40.10">
    <property type="entry name" value="Zinc/RING finger domain, C3HC4 (zinc finger)"/>
    <property type="match status" value="1"/>
</dbReference>
<dbReference type="InterPro" id="IPR013083">
    <property type="entry name" value="Znf_RING/FYVE/PHD"/>
</dbReference>
<dbReference type="OrthoDB" id="302966at2759"/>
<reference evidence="9 10" key="1">
    <citation type="submission" date="2017-04" db="EMBL/GenBank/DDBJ databases">
        <title>Draft genome sequence of Tuber borchii Vittad., a whitish edible truffle.</title>
        <authorList>
            <consortium name="DOE Joint Genome Institute"/>
            <person name="Murat C."/>
            <person name="Kuo A."/>
            <person name="Barry K.W."/>
            <person name="Clum A."/>
            <person name="Dockter R.B."/>
            <person name="Fauchery L."/>
            <person name="Iotti M."/>
            <person name="Kohler A."/>
            <person name="Labutti K."/>
            <person name="Lindquist E.A."/>
            <person name="Lipzen A."/>
            <person name="Ohm R.A."/>
            <person name="Wang M."/>
            <person name="Grigoriev I.V."/>
            <person name="Zambonelli A."/>
            <person name="Martin F.M."/>
        </authorList>
    </citation>
    <scope>NUCLEOTIDE SEQUENCE [LARGE SCALE GENOMIC DNA]</scope>
    <source>
        <strain evidence="9 10">Tbo3840</strain>
    </source>
</reference>
<keyword evidence="10" id="KW-1185">Reference proteome</keyword>
<evidence type="ECO:0000256" key="7">
    <source>
        <dbReference type="SAM" id="MobiDB-lite"/>
    </source>
</evidence>
<organism evidence="9 10">
    <name type="scientific">Tuber borchii</name>
    <name type="common">White truffle</name>
    <dbReference type="NCBI Taxonomy" id="42251"/>
    <lineage>
        <taxon>Eukaryota</taxon>
        <taxon>Fungi</taxon>
        <taxon>Dikarya</taxon>
        <taxon>Ascomycota</taxon>
        <taxon>Pezizomycotina</taxon>
        <taxon>Pezizomycetes</taxon>
        <taxon>Pezizales</taxon>
        <taxon>Tuberaceae</taxon>
        <taxon>Tuber</taxon>
    </lineage>
</organism>
<dbReference type="InterPro" id="IPR017907">
    <property type="entry name" value="Znf_RING_CS"/>
</dbReference>
<dbReference type="SUPFAM" id="SSF57850">
    <property type="entry name" value="RING/U-box"/>
    <property type="match status" value="1"/>
</dbReference>
<feature type="compositionally biased region" description="Low complexity" evidence="7">
    <location>
        <begin position="627"/>
        <end position="636"/>
    </location>
</feature>
<evidence type="ECO:0000256" key="4">
    <source>
        <dbReference type="ARBA" id="ARBA00022771"/>
    </source>
</evidence>
<dbReference type="GO" id="GO:0005737">
    <property type="term" value="C:cytoplasm"/>
    <property type="evidence" value="ECO:0007669"/>
    <property type="project" value="UniProtKB-SubCell"/>
</dbReference>
<keyword evidence="4 6" id="KW-0863">Zinc-finger</keyword>
<dbReference type="InterPro" id="IPR018957">
    <property type="entry name" value="Znf_C3HC4_RING-type"/>
</dbReference>
<feature type="compositionally biased region" description="Polar residues" evidence="7">
    <location>
        <begin position="1"/>
        <end position="10"/>
    </location>
</feature>
<feature type="region of interest" description="Disordered" evidence="7">
    <location>
        <begin position="354"/>
        <end position="425"/>
    </location>
</feature>
<protein>
    <recommendedName>
        <fullName evidence="8">RING-type domain-containing protein</fullName>
    </recommendedName>
</protein>
<name>A0A2T6ZKE2_TUBBO</name>